<dbReference type="SMART" id="SM00320">
    <property type="entry name" value="WD40"/>
    <property type="match status" value="3"/>
</dbReference>
<evidence type="ECO:0000256" key="1">
    <source>
        <dbReference type="ARBA" id="ARBA00004604"/>
    </source>
</evidence>
<dbReference type="EMBL" id="KB908930">
    <property type="protein sequence ID" value="EOB14603.1"/>
    <property type="molecule type" value="Genomic_DNA"/>
</dbReference>
<protein>
    <submittedName>
        <fullName evidence="8">U3 small nucleolar RNA-associated protein 15</fullName>
    </submittedName>
</protein>
<dbReference type="OrthoDB" id="431715at2759"/>
<dbReference type="PROSITE" id="PS50082">
    <property type="entry name" value="WD_REPEATS_2"/>
    <property type="match status" value="1"/>
</dbReference>
<evidence type="ECO:0000313" key="8">
    <source>
        <dbReference type="EMBL" id="EOB14603.1"/>
    </source>
</evidence>
<keyword evidence="9" id="KW-1185">Reference proteome</keyword>
<dbReference type="STRING" id="578461.R0MP05"/>
<dbReference type="SUPFAM" id="SSF50978">
    <property type="entry name" value="WD40 repeat-like"/>
    <property type="match status" value="1"/>
</dbReference>
<dbReference type="InterPro" id="IPR036322">
    <property type="entry name" value="WD40_repeat_dom_sf"/>
</dbReference>
<dbReference type="Pfam" id="PF00400">
    <property type="entry name" value="WD40"/>
    <property type="match status" value="1"/>
</dbReference>
<feature type="domain" description="U3 small nucleolar RNA-associated protein 15 C-terminal" evidence="7">
    <location>
        <begin position="316"/>
        <end position="438"/>
    </location>
</feature>
<dbReference type="InterPro" id="IPR015943">
    <property type="entry name" value="WD40/YVTN_repeat-like_dom_sf"/>
</dbReference>
<evidence type="ECO:0000256" key="6">
    <source>
        <dbReference type="PROSITE-ProRule" id="PRU00221"/>
    </source>
</evidence>
<gene>
    <name evidence="8" type="primary">UTP15</name>
    <name evidence="8" type="ORF">NBO_22g0005</name>
</gene>
<reference evidence="8 9" key="1">
    <citation type="journal article" date="2013" name="BMC Genomics">
        <title>Comparative genomics of parasitic silkworm microsporidia reveal an association between genome expansion and host adaptation.</title>
        <authorList>
            <person name="Pan G."/>
            <person name="Xu J."/>
            <person name="Li T."/>
            <person name="Xia Q."/>
            <person name="Liu S.L."/>
            <person name="Zhang G."/>
            <person name="Li S."/>
            <person name="Li C."/>
            <person name="Liu H."/>
            <person name="Yang L."/>
            <person name="Liu T."/>
            <person name="Zhang X."/>
            <person name="Wu Z."/>
            <person name="Fan W."/>
            <person name="Dang X."/>
            <person name="Xiang H."/>
            <person name="Tao M."/>
            <person name="Li Y."/>
            <person name="Hu J."/>
            <person name="Li Z."/>
            <person name="Lin L."/>
            <person name="Luo J."/>
            <person name="Geng L."/>
            <person name="Wang L."/>
            <person name="Long M."/>
            <person name="Wan Y."/>
            <person name="He N."/>
            <person name="Zhang Z."/>
            <person name="Lu C."/>
            <person name="Keeling P.J."/>
            <person name="Wang J."/>
            <person name="Xiang Z."/>
            <person name="Zhou Z."/>
        </authorList>
    </citation>
    <scope>NUCLEOTIDE SEQUENCE [LARGE SCALE GENOMIC DNA]</scope>
    <source>
        <strain evidence="9">CQ1 / CVCC 102059</strain>
    </source>
</reference>
<dbReference type="AlphaFoldDB" id="R0MP05"/>
<evidence type="ECO:0000256" key="2">
    <source>
        <dbReference type="ARBA" id="ARBA00022552"/>
    </source>
</evidence>
<evidence type="ECO:0000256" key="4">
    <source>
        <dbReference type="ARBA" id="ARBA00022737"/>
    </source>
</evidence>
<name>R0MP05_NOSB1</name>
<evidence type="ECO:0000256" key="3">
    <source>
        <dbReference type="ARBA" id="ARBA00022574"/>
    </source>
</evidence>
<dbReference type="PANTHER" id="PTHR19924:SF26">
    <property type="entry name" value="U3 SMALL NUCLEOLAR RNA-ASSOCIATED PROTEIN 15 HOMOLOG"/>
    <property type="match status" value="1"/>
</dbReference>
<dbReference type="VEuPathDB" id="MicrosporidiaDB:NBO_22g0005"/>
<dbReference type="Proteomes" id="UP000016927">
    <property type="component" value="Unassembled WGS sequence"/>
</dbReference>
<dbReference type="GO" id="GO:0005730">
    <property type="term" value="C:nucleolus"/>
    <property type="evidence" value="ECO:0007669"/>
    <property type="project" value="UniProtKB-SubCell"/>
</dbReference>
<dbReference type="Pfam" id="PF09384">
    <property type="entry name" value="UTP15_C"/>
    <property type="match status" value="1"/>
</dbReference>
<keyword evidence="4" id="KW-0677">Repeat</keyword>
<evidence type="ECO:0000256" key="5">
    <source>
        <dbReference type="ARBA" id="ARBA00023242"/>
    </source>
</evidence>
<feature type="repeat" description="WD" evidence="6">
    <location>
        <begin position="96"/>
        <end position="136"/>
    </location>
</feature>
<dbReference type="GO" id="GO:0006364">
    <property type="term" value="P:rRNA processing"/>
    <property type="evidence" value="ECO:0007669"/>
    <property type="project" value="UniProtKB-KW"/>
</dbReference>
<dbReference type="InterPro" id="IPR001680">
    <property type="entry name" value="WD40_rpt"/>
</dbReference>
<evidence type="ECO:0000313" key="9">
    <source>
        <dbReference type="Proteomes" id="UP000016927"/>
    </source>
</evidence>
<proteinExistence type="predicted"/>
<dbReference type="Gene3D" id="2.130.10.10">
    <property type="entry name" value="YVTN repeat-like/Quinoprotein amine dehydrogenase"/>
    <property type="match status" value="1"/>
</dbReference>
<evidence type="ECO:0000259" key="7">
    <source>
        <dbReference type="Pfam" id="PF09384"/>
    </source>
</evidence>
<dbReference type="GO" id="GO:0045943">
    <property type="term" value="P:positive regulation of transcription by RNA polymerase I"/>
    <property type="evidence" value="ECO:0007669"/>
    <property type="project" value="TreeGrafter"/>
</dbReference>
<accession>R0MP05</accession>
<comment type="subcellular location">
    <subcellularLocation>
        <location evidence="1">Nucleus</location>
        <location evidence="1">Nucleolus</location>
    </subcellularLocation>
</comment>
<dbReference type="PANTHER" id="PTHR19924">
    <property type="entry name" value="UTP15 U3 SMALL NUCLEOLAR RNA-ASSOCIATED PROTEIN 15 FAMILY MEMBER"/>
    <property type="match status" value="1"/>
</dbReference>
<sequence length="452" mass="52974">MFFRSSNYSVTDFSTNYFTKLTSNDSPVKFVSYLDGKIFFTQEKLFYKFGKKNIKKVNKFDDKISACKSFENVLVAGDTRGNVKVIGSKNIVLRSYNEHQDKINDFALYKNKILITCSNDGSIKFFDIRKEKSIKQLTNFGDYVRCCKINGVILYCGTMDNFIYSICLEKYEIIEKFNVDNPVYKIDLIEESKLIFTSSNKAYTLDLNKKSIQEITALSKEITHLSIQDNNICTTSLDGFFRTWSFSGMLISQINLYSPILSAFINSENIFFGLENGELTKINFEEEKEEKPDENIVNPRIKAFEKQIRQDLIKNDLLKSNKVESLIRNHAHVEALRICLDDYDIQNIYAVLYHLQNENKLTNCLTYIDKTYIYILLDFIIENFFVVDFFDLFFECLTQITSIYLQEFYNEDELMEKIDILRNLVDQETYFQEKVIETVSFYECFDTEMGKS</sequence>
<organism evidence="8 9">
    <name type="scientific">Nosema bombycis (strain CQ1 / CVCC 102059)</name>
    <name type="common">Microsporidian parasite</name>
    <name type="synonym">Pebrine of silkworm</name>
    <dbReference type="NCBI Taxonomy" id="578461"/>
    <lineage>
        <taxon>Eukaryota</taxon>
        <taxon>Fungi</taxon>
        <taxon>Fungi incertae sedis</taxon>
        <taxon>Microsporidia</taxon>
        <taxon>Nosematidae</taxon>
        <taxon>Nosema</taxon>
    </lineage>
</organism>
<keyword evidence="5" id="KW-0539">Nucleus</keyword>
<dbReference type="OMA" id="HTHDISK"/>
<keyword evidence="2" id="KW-0698">rRNA processing</keyword>
<dbReference type="InterPro" id="IPR018983">
    <property type="entry name" value="U3_snoRNA-assocProt_15_C"/>
</dbReference>
<dbReference type="HOGENOM" id="CLU_051218_0_0_1"/>
<keyword evidence="3 6" id="KW-0853">WD repeat</keyword>